<proteinExistence type="predicted"/>
<feature type="transmembrane region" description="Helical" evidence="3">
    <location>
        <begin position="1129"/>
        <end position="1149"/>
    </location>
</feature>
<feature type="domain" description="3'-5' exonuclease" evidence="4">
    <location>
        <begin position="106"/>
        <end position="268"/>
    </location>
</feature>
<organism evidence="5 6">
    <name type="scientific">Orchesella dallaii</name>
    <dbReference type="NCBI Taxonomy" id="48710"/>
    <lineage>
        <taxon>Eukaryota</taxon>
        <taxon>Metazoa</taxon>
        <taxon>Ecdysozoa</taxon>
        <taxon>Arthropoda</taxon>
        <taxon>Hexapoda</taxon>
        <taxon>Collembola</taxon>
        <taxon>Entomobryomorpha</taxon>
        <taxon>Entomobryoidea</taxon>
        <taxon>Orchesellidae</taxon>
        <taxon>Orchesellinae</taxon>
        <taxon>Orchesella</taxon>
    </lineage>
</organism>
<evidence type="ECO:0000256" key="3">
    <source>
        <dbReference type="SAM" id="Phobius"/>
    </source>
</evidence>
<keyword evidence="6" id="KW-1185">Reference proteome</keyword>
<feature type="transmembrane region" description="Helical" evidence="3">
    <location>
        <begin position="673"/>
        <end position="694"/>
    </location>
</feature>
<name>A0ABP1RZS7_9HEXA</name>
<dbReference type="InterPro" id="IPR045092">
    <property type="entry name" value="Rrp6-like"/>
</dbReference>
<gene>
    <name evidence="5" type="ORF">ODALV1_LOCUS28146</name>
</gene>
<feature type="transmembrane region" description="Helical" evidence="3">
    <location>
        <begin position="871"/>
        <end position="893"/>
    </location>
</feature>
<dbReference type="SUPFAM" id="SSF53098">
    <property type="entry name" value="Ribonuclease H-like"/>
    <property type="match status" value="1"/>
</dbReference>
<dbReference type="Pfam" id="PF01612">
    <property type="entry name" value="DNA_pol_A_exo1"/>
    <property type="match status" value="1"/>
</dbReference>
<evidence type="ECO:0000256" key="2">
    <source>
        <dbReference type="SAM" id="MobiDB-lite"/>
    </source>
</evidence>
<keyword evidence="1" id="KW-0175">Coiled coil</keyword>
<keyword evidence="3" id="KW-0472">Membrane</keyword>
<feature type="coiled-coil region" evidence="1">
    <location>
        <begin position="445"/>
        <end position="472"/>
    </location>
</feature>
<dbReference type="Proteomes" id="UP001642540">
    <property type="component" value="Unassembled WGS sequence"/>
</dbReference>
<dbReference type="Gene3D" id="3.30.420.10">
    <property type="entry name" value="Ribonuclease H-like superfamily/Ribonuclease H"/>
    <property type="match status" value="1"/>
</dbReference>
<feature type="transmembrane region" description="Helical" evidence="3">
    <location>
        <begin position="1065"/>
        <end position="1085"/>
    </location>
</feature>
<feature type="transmembrane region" description="Helical" evidence="3">
    <location>
        <begin position="794"/>
        <end position="818"/>
    </location>
</feature>
<sequence length="1386" mass="160909">MAYRVLNSKQKKSAIWHQKKSQSNADFGKAPRPFDTPGYHVFRNERRKRIDEPYEVKERHPFIPDIQSWYLPRDKMIPSHEPFNMNDIMRREIGGKVWVDNKMTFDVMLQTLMSCKRHITHDLEMAYERSYDGNLVALLQFSTGMEHFLVDVFPLWNQIPRLKELMEDPEKVKVMHGCTNDLMVWQKYWNIYPINVVDTQLLYKAINKGDPIGLDKFVNETVPGTNMKKGFQSADFCLRELPKELQEYALDDVRLLWYAFENYKLQVQNCCDEDVFEIQVLMKRLMMKTYASPRKSVYDTIDINLVGTDNEFLFFELYEWRDEIAKRNDVHPTSVMKDEIMNGIASTSIIPETGPKPYRFVSGTDILELQTKVFNFAKAHSIMNGIKIPSSTQTAVVKPRVRSEVRRVYAQTAVADTFNKRTVEIGTEEQFQRKYANIQTFDQELIESEKLLEKIDEMMETEENEKLALKETFSRDFAMLNSQMEMEKEPVELEDMDTYDANANTEHQHTTTTNQEENPAEYGENNDDVLVIGISDKDKLEDNLDCNDESNYVKVHTATMQTFFVKDVTNNPKVSVKERYRLVMKKVCMKCICKDTGHIGRNCPFKHLDDRSPEMQRMIVNNKRILHTTNPFIKEHEARRHYDRHQRAKVLKGEYMPNYDADASLINKLFDGMLVLCSLGSPFAGIVISSHYIFFSHWSAYAISQIPEEYQNMFLKILFGIFWFIIMQSIWTILLTNSTYLLTFGMYSWLLLQEFLCRPGGLRSQKTIAEFRNLSVIHVNYRKFELVYMKVHDLICGIIIPVESVVLNLALFCNFTLITYAHLLTPINTSILLIWNGLGTISVLIGLTYAGDYMPHYNADDSLLNKLFDGMLILVSIFSPFAGVIISSHYIFFSDWSAYAISLLSESYQTLPVKIVFGIFWYTVIQSIWTIILTVSTYILSAAVYSWLLLHEFTCHPGGLRSQKTIAKFRDLNVIQIFEGRMSLLKYSFTALVTWDKDLKRLRANTNNYKLLSCLGLILALIPYTFLIFAQIAIILLINSENGVWEIYDVEFKPKDPARRNLQCVVNLMFGGIIILIWGCWVRLLDQRHQYVSMVNMMLENGYRYQETYAKYLSKFPAAKIHKWKATGVIFVLAFFSFVLPWAMGLQIFHPYSPARQVLTVVLELGVELNWIIMLYIPCFGYLCLQGADILFLADSLAILLFQCNIPWLELLEPVKIRLPRGKIEFTTKLGCILNEECCLKIYREMKTLMRILNDFVGHFLISQHHIFVMTICVLGMFACIRHSDRLSEPGFLILPVAVILCNMLEYLEALYCSGALVTSSKYLQSIKKLMRNEMVSNKRINKTLLTFAPLKAEFAYPFFIVDKKNLLRFQSKCIDILVTLFAGTS</sequence>
<dbReference type="PANTHER" id="PTHR12124">
    <property type="entry name" value="POLYMYOSITIS/SCLERODERMA AUTOANTIGEN-RELATED"/>
    <property type="match status" value="1"/>
</dbReference>
<feature type="transmembrane region" description="Helical" evidence="3">
    <location>
        <begin position="1011"/>
        <end position="1038"/>
    </location>
</feature>
<protein>
    <recommendedName>
        <fullName evidence="4">3'-5' exonuclease domain-containing protein</fullName>
    </recommendedName>
</protein>
<dbReference type="InterPro" id="IPR002121">
    <property type="entry name" value="HRDC_dom"/>
</dbReference>
<dbReference type="Pfam" id="PF00570">
    <property type="entry name" value="HRDC"/>
    <property type="match status" value="1"/>
</dbReference>
<feature type="compositionally biased region" description="Basic residues" evidence="2">
    <location>
        <begin position="9"/>
        <end position="20"/>
    </location>
</feature>
<dbReference type="EMBL" id="CAXLJM020000133">
    <property type="protein sequence ID" value="CAL8140107.1"/>
    <property type="molecule type" value="Genomic_DNA"/>
</dbReference>
<evidence type="ECO:0000313" key="5">
    <source>
        <dbReference type="EMBL" id="CAL8140107.1"/>
    </source>
</evidence>
<dbReference type="SUPFAM" id="SSF47819">
    <property type="entry name" value="HRDC-like"/>
    <property type="match status" value="1"/>
</dbReference>
<dbReference type="InterPro" id="IPR012337">
    <property type="entry name" value="RNaseH-like_sf"/>
</dbReference>
<feature type="transmembrane region" description="Helical" evidence="3">
    <location>
        <begin position="1169"/>
        <end position="1185"/>
    </location>
</feature>
<accession>A0ABP1RZS7</accession>
<feature type="transmembrane region" description="Helical" evidence="3">
    <location>
        <begin position="913"/>
        <end position="940"/>
    </location>
</feature>
<dbReference type="PANTHER" id="PTHR12124:SF47">
    <property type="entry name" value="EXOSOME COMPONENT 10"/>
    <property type="match status" value="1"/>
</dbReference>
<feature type="region of interest" description="Disordered" evidence="2">
    <location>
        <begin position="1"/>
        <end position="30"/>
    </location>
</feature>
<keyword evidence="3" id="KW-0812">Transmembrane</keyword>
<reference evidence="5 6" key="1">
    <citation type="submission" date="2024-08" db="EMBL/GenBank/DDBJ databases">
        <authorList>
            <person name="Cucini C."/>
            <person name="Frati F."/>
        </authorList>
    </citation>
    <scope>NUCLEOTIDE SEQUENCE [LARGE SCALE GENOMIC DNA]</scope>
</reference>
<dbReference type="InterPro" id="IPR010997">
    <property type="entry name" value="HRDC-like_sf"/>
</dbReference>
<evidence type="ECO:0000259" key="4">
    <source>
        <dbReference type="SMART" id="SM00474"/>
    </source>
</evidence>
<feature type="transmembrane region" description="Helical" evidence="3">
    <location>
        <begin position="1292"/>
        <end position="1312"/>
    </location>
</feature>
<comment type="caution">
    <text evidence="5">The sequence shown here is derived from an EMBL/GenBank/DDBJ whole genome shotgun (WGS) entry which is preliminary data.</text>
</comment>
<evidence type="ECO:0000313" key="6">
    <source>
        <dbReference type="Proteomes" id="UP001642540"/>
    </source>
</evidence>
<keyword evidence="3" id="KW-1133">Transmembrane helix</keyword>
<feature type="transmembrane region" description="Helical" evidence="3">
    <location>
        <begin position="1256"/>
        <end position="1280"/>
    </location>
</feature>
<dbReference type="SMART" id="SM00474">
    <property type="entry name" value="35EXOc"/>
    <property type="match status" value="1"/>
</dbReference>
<dbReference type="InterPro" id="IPR036397">
    <property type="entry name" value="RNaseH_sf"/>
</dbReference>
<evidence type="ECO:0000256" key="1">
    <source>
        <dbReference type="SAM" id="Coils"/>
    </source>
</evidence>
<feature type="transmembrane region" description="Helical" evidence="3">
    <location>
        <begin position="714"/>
        <end position="734"/>
    </location>
</feature>
<dbReference type="InterPro" id="IPR002562">
    <property type="entry name" value="3'-5'_exonuclease_dom"/>
</dbReference>
<feature type="transmembrane region" description="Helical" evidence="3">
    <location>
        <begin position="830"/>
        <end position="850"/>
    </location>
</feature>